<gene>
    <name evidence="1" type="ORF">LCGC14_1094550</name>
</gene>
<reference evidence="1" key="1">
    <citation type="journal article" date="2015" name="Nature">
        <title>Complex archaea that bridge the gap between prokaryotes and eukaryotes.</title>
        <authorList>
            <person name="Spang A."/>
            <person name="Saw J.H."/>
            <person name="Jorgensen S.L."/>
            <person name="Zaremba-Niedzwiedzka K."/>
            <person name="Martijn J."/>
            <person name="Lind A.E."/>
            <person name="van Eijk R."/>
            <person name="Schleper C."/>
            <person name="Guy L."/>
            <person name="Ettema T.J."/>
        </authorList>
    </citation>
    <scope>NUCLEOTIDE SEQUENCE</scope>
</reference>
<evidence type="ECO:0000313" key="1">
    <source>
        <dbReference type="EMBL" id="KKN04722.1"/>
    </source>
</evidence>
<organism evidence="1">
    <name type="scientific">marine sediment metagenome</name>
    <dbReference type="NCBI Taxonomy" id="412755"/>
    <lineage>
        <taxon>unclassified sequences</taxon>
        <taxon>metagenomes</taxon>
        <taxon>ecological metagenomes</taxon>
    </lineage>
</organism>
<protein>
    <submittedName>
        <fullName evidence="1">Uncharacterized protein</fullName>
    </submittedName>
</protein>
<accession>A0A0F9MZ33</accession>
<comment type="caution">
    <text evidence="1">The sequence shown here is derived from an EMBL/GenBank/DDBJ whole genome shotgun (WGS) entry which is preliminary data.</text>
</comment>
<proteinExistence type="predicted"/>
<sequence>MEIIKKQGYILLGFDGQDLGWDAPSIWCFMDLISNRVLATYKFDKLDYKLLRHTIEKIREFYDVKIIGRVSDKQTLITKCHDTFYPEIPHQYC</sequence>
<dbReference type="AlphaFoldDB" id="A0A0F9MZ33"/>
<dbReference type="EMBL" id="LAZR01004883">
    <property type="protein sequence ID" value="KKN04722.1"/>
    <property type="molecule type" value="Genomic_DNA"/>
</dbReference>
<name>A0A0F9MZ33_9ZZZZ</name>